<organism evidence="2 3">
    <name type="scientific">Candidatus Woykebacteria bacterium RBG_13_40_15</name>
    <dbReference type="NCBI Taxonomy" id="1802593"/>
    <lineage>
        <taxon>Bacteria</taxon>
        <taxon>Candidatus Woykeibacteriota</taxon>
    </lineage>
</organism>
<reference evidence="2 3" key="1">
    <citation type="journal article" date="2016" name="Nat. Commun.">
        <title>Thousands of microbial genomes shed light on interconnected biogeochemical processes in an aquifer system.</title>
        <authorList>
            <person name="Anantharaman K."/>
            <person name="Brown C.T."/>
            <person name="Hug L.A."/>
            <person name="Sharon I."/>
            <person name="Castelle C.J."/>
            <person name="Probst A.J."/>
            <person name="Thomas B.C."/>
            <person name="Singh A."/>
            <person name="Wilkins M.J."/>
            <person name="Karaoz U."/>
            <person name="Brodie E.L."/>
            <person name="Williams K.H."/>
            <person name="Hubbard S.S."/>
            <person name="Banfield J.F."/>
        </authorList>
    </citation>
    <scope>NUCLEOTIDE SEQUENCE [LARGE SCALE GENOMIC DNA]</scope>
</reference>
<dbReference type="Proteomes" id="UP000176631">
    <property type="component" value="Unassembled WGS sequence"/>
</dbReference>
<proteinExistence type="predicted"/>
<accession>A0A1G1W889</accession>
<evidence type="ECO:0000313" key="3">
    <source>
        <dbReference type="Proteomes" id="UP000176631"/>
    </source>
</evidence>
<name>A0A1G1W889_9BACT</name>
<keyword evidence="1" id="KW-0472">Membrane</keyword>
<keyword evidence="1" id="KW-0812">Transmembrane</keyword>
<dbReference type="AlphaFoldDB" id="A0A1G1W889"/>
<gene>
    <name evidence="2" type="ORF">A2172_05415</name>
</gene>
<sequence>MPRKTKAQKMAATLKRLRSQASSFQTPTKTDEAPIDAAKKDVPSLEYSLTDVKIKSPVRPAKPNIDTQSVNYDYVAGDLKKIFILTILAISLEVLLNLTMRLQFAKLLLRRFGIEI</sequence>
<protein>
    <submittedName>
        <fullName evidence="2">Uncharacterized protein</fullName>
    </submittedName>
</protein>
<dbReference type="EMBL" id="MHCP01000020">
    <property type="protein sequence ID" value="OGY23841.1"/>
    <property type="molecule type" value="Genomic_DNA"/>
</dbReference>
<comment type="caution">
    <text evidence="2">The sequence shown here is derived from an EMBL/GenBank/DDBJ whole genome shotgun (WGS) entry which is preliminary data.</text>
</comment>
<keyword evidence="1" id="KW-1133">Transmembrane helix</keyword>
<feature type="transmembrane region" description="Helical" evidence="1">
    <location>
        <begin position="82"/>
        <end position="100"/>
    </location>
</feature>
<evidence type="ECO:0000256" key="1">
    <source>
        <dbReference type="SAM" id="Phobius"/>
    </source>
</evidence>
<evidence type="ECO:0000313" key="2">
    <source>
        <dbReference type="EMBL" id="OGY23841.1"/>
    </source>
</evidence>